<keyword evidence="3" id="KW-1185">Reference proteome</keyword>
<evidence type="ECO:0000259" key="1">
    <source>
        <dbReference type="Pfam" id="PF03478"/>
    </source>
</evidence>
<evidence type="ECO:0000313" key="3">
    <source>
        <dbReference type="Proteomes" id="UP001151287"/>
    </source>
</evidence>
<dbReference type="PANTHER" id="PTHR33110:SF71">
    <property type="entry name" value="F-BOX_KELCH-REPEAT PROTEIN"/>
    <property type="match status" value="1"/>
</dbReference>
<comment type="caution">
    <text evidence="2">The sequence shown here is derived from an EMBL/GenBank/DDBJ whole genome shotgun (WGS) entry which is preliminary data.</text>
</comment>
<dbReference type="PANTHER" id="PTHR33110">
    <property type="entry name" value="F-BOX/KELCH-REPEAT PROTEIN-RELATED"/>
    <property type="match status" value="1"/>
</dbReference>
<evidence type="ECO:0000313" key="2">
    <source>
        <dbReference type="EMBL" id="KAJ1694355.1"/>
    </source>
</evidence>
<organism evidence="2 3">
    <name type="scientific">Rhynchospora breviuscula</name>
    <dbReference type="NCBI Taxonomy" id="2022672"/>
    <lineage>
        <taxon>Eukaryota</taxon>
        <taxon>Viridiplantae</taxon>
        <taxon>Streptophyta</taxon>
        <taxon>Embryophyta</taxon>
        <taxon>Tracheophyta</taxon>
        <taxon>Spermatophyta</taxon>
        <taxon>Magnoliopsida</taxon>
        <taxon>Liliopsida</taxon>
        <taxon>Poales</taxon>
        <taxon>Cyperaceae</taxon>
        <taxon>Cyperoideae</taxon>
        <taxon>Rhynchosporeae</taxon>
        <taxon>Rhynchospora</taxon>
    </lineage>
</organism>
<dbReference type="Proteomes" id="UP001151287">
    <property type="component" value="Unassembled WGS sequence"/>
</dbReference>
<name>A0A9Q0CIF0_9POAL</name>
<protein>
    <recommendedName>
        <fullName evidence="1">KIB1-4 beta-propeller domain-containing protein</fullName>
    </recommendedName>
</protein>
<dbReference type="Gene3D" id="1.20.1280.50">
    <property type="match status" value="1"/>
</dbReference>
<reference evidence="2" key="1">
    <citation type="journal article" date="2022" name="Cell">
        <title>Repeat-based holocentromeres influence genome architecture and karyotype evolution.</title>
        <authorList>
            <person name="Hofstatter P.G."/>
            <person name="Thangavel G."/>
            <person name="Lux T."/>
            <person name="Neumann P."/>
            <person name="Vondrak T."/>
            <person name="Novak P."/>
            <person name="Zhang M."/>
            <person name="Costa L."/>
            <person name="Castellani M."/>
            <person name="Scott A."/>
            <person name="Toegelov H."/>
            <person name="Fuchs J."/>
            <person name="Mata-Sucre Y."/>
            <person name="Dias Y."/>
            <person name="Vanzela A.L.L."/>
            <person name="Huettel B."/>
            <person name="Almeida C.C.S."/>
            <person name="Simkova H."/>
            <person name="Souza G."/>
            <person name="Pedrosa-Harand A."/>
            <person name="Macas J."/>
            <person name="Mayer K.F.X."/>
            <person name="Houben A."/>
            <person name="Marques A."/>
        </authorList>
    </citation>
    <scope>NUCLEOTIDE SEQUENCE</scope>
    <source>
        <strain evidence="2">RhyBre1mFocal</strain>
    </source>
</reference>
<accession>A0A9Q0CIF0</accession>
<dbReference type="InterPro" id="IPR036047">
    <property type="entry name" value="F-box-like_dom_sf"/>
</dbReference>
<dbReference type="InterPro" id="IPR005174">
    <property type="entry name" value="KIB1-4_b-propeller"/>
</dbReference>
<dbReference type="EMBL" id="JAMQYH010000003">
    <property type="protein sequence ID" value="KAJ1694355.1"/>
    <property type="molecule type" value="Genomic_DNA"/>
</dbReference>
<sequence length="400" mass="45673">MDSTTKKGIKRHSAFPSVDELLQSLEEIEITKRRRLSTDPIHKITSHETYLENSDDDGSNCMNLDQERDWSFLTPDLLIEILRLFDSMRDFMAFREVCWSWRRVAAPTRYALARQPPLFLCTGFQVSSEGFIDTNCLRLHILKLRQPHRVPSTLGYSHGFLISTIGLDYFDQTILFRNIFTRAEFLLPKTTEVFQRVRLSASPLSSECLVILFAPGDSIVQFCWSGQSHWRIGCIGSDEVLDDMLFLNGKLYALTNGKTLLSVDPFSWKVVVLGEDDEISREESTNSVSKWVLAECNGQLLLIGYLSLGGLRLYTWDDKSSKWASTSSLGGCAMFLSFGGFTGSIVPSGSRIRANCIYYFDHDRDGFYEYSLDDKILRYPFRYYGLQKGCMPVWVLPSLC</sequence>
<proteinExistence type="predicted"/>
<gene>
    <name evidence="2" type="ORF">LUZ63_011053</name>
</gene>
<feature type="domain" description="KIB1-4 beta-propeller" evidence="1">
    <location>
        <begin position="142"/>
        <end position="365"/>
    </location>
</feature>
<dbReference type="Pfam" id="PF03478">
    <property type="entry name" value="Beta-prop_KIB1-4"/>
    <property type="match status" value="1"/>
</dbReference>
<dbReference type="OrthoDB" id="642536at2759"/>
<dbReference type="SUPFAM" id="SSF81383">
    <property type="entry name" value="F-box domain"/>
    <property type="match status" value="1"/>
</dbReference>
<dbReference type="AlphaFoldDB" id="A0A9Q0CIF0"/>